<evidence type="ECO:0000313" key="4">
    <source>
        <dbReference type="Proteomes" id="UP001304298"/>
    </source>
</evidence>
<dbReference type="PANTHER" id="PTHR24412">
    <property type="entry name" value="KELCH PROTEIN"/>
    <property type="match status" value="1"/>
</dbReference>
<evidence type="ECO:0000313" key="3">
    <source>
        <dbReference type="EMBL" id="MEA5364411.1"/>
    </source>
</evidence>
<accession>A0ABU5RDR7</accession>
<dbReference type="Gene3D" id="2.120.10.80">
    <property type="entry name" value="Kelch-type beta propeller"/>
    <property type="match status" value="2"/>
</dbReference>
<dbReference type="SMART" id="SM00612">
    <property type="entry name" value="Kelch"/>
    <property type="match status" value="5"/>
</dbReference>
<proteinExistence type="predicted"/>
<dbReference type="PANTHER" id="PTHR24412:SF441">
    <property type="entry name" value="KELCH-LIKE PROTEIN 28"/>
    <property type="match status" value="1"/>
</dbReference>
<keyword evidence="2" id="KW-0677">Repeat</keyword>
<dbReference type="Pfam" id="PF01344">
    <property type="entry name" value="Kelch_1"/>
    <property type="match status" value="2"/>
</dbReference>
<sequence length="297" mass="31072">MTESWKHRPPLRSPRFAHEVARAGDDLFVIGGTDGNTAHGSVETRKVTGSGEWQHASPMPVPRTDLAVGVAGGRVYAAGGTVGEAATDVVDRYDPLLDEWSPAAPLPAPLASASAAGLGGKLYVAGGSGTGEPATDAVLGYDPEEKRWDPVAPMRTPRARFRLLATETHLYAIGGLTGGPWDVLDSVERYSPETDTWETVAPMHKRRVLPGVALLGDRIVVVGGAPAAEDPGARDRTTEVLDLGTGAWHLLGTLLPHGRSSVVCVAGPAHRILAIGGRANVFGRQATVSDVLSLKVP</sequence>
<evidence type="ECO:0000256" key="2">
    <source>
        <dbReference type="ARBA" id="ARBA00022737"/>
    </source>
</evidence>
<dbReference type="Proteomes" id="UP001304298">
    <property type="component" value="Unassembled WGS sequence"/>
</dbReference>
<dbReference type="SUPFAM" id="SSF117281">
    <property type="entry name" value="Kelch motif"/>
    <property type="match status" value="2"/>
</dbReference>
<gene>
    <name evidence="3" type="ORF">VA596_33110</name>
</gene>
<dbReference type="EMBL" id="JAYFSI010000009">
    <property type="protein sequence ID" value="MEA5364411.1"/>
    <property type="molecule type" value="Genomic_DNA"/>
</dbReference>
<dbReference type="RefSeq" id="WP_323332179.1">
    <property type="nucleotide sequence ID" value="NZ_JAYFSI010000009.1"/>
</dbReference>
<protein>
    <submittedName>
        <fullName evidence="3">Kelch repeat-containing protein</fullName>
    </submittedName>
</protein>
<dbReference type="InterPro" id="IPR006652">
    <property type="entry name" value="Kelch_1"/>
</dbReference>
<comment type="caution">
    <text evidence="3">The sequence shown here is derived from an EMBL/GenBank/DDBJ whole genome shotgun (WGS) entry which is preliminary data.</text>
</comment>
<name>A0ABU5RDR7_9PSEU</name>
<dbReference type="Pfam" id="PF07646">
    <property type="entry name" value="Kelch_2"/>
    <property type="match status" value="1"/>
</dbReference>
<organism evidence="3 4">
    <name type="scientific">Amycolatopsis heterodermiae</name>
    <dbReference type="NCBI Taxonomy" id="3110235"/>
    <lineage>
        <taxon>Bacteria</taxon>
        <taxon>Bacillati</taxon>
        <taxon>Actinomycetota</taxon>
        <taxon>Actinomycetes</taxon>
        <taxon>Pseudonocardiales</taxon>
        <taxon>Pseudonocardiaceae</taxon>
        <taxon>Amycolatopsis</taxon>
    </lineage>
</organism>
<dbReference type="InterPro" id="IPR015915">
    <property type="entry name" value="Kelch-typ_b-propeller"/>
</dbReference>
<evidence type="ECO:0000256" key="1">
    <source>
        <dbReference type="ARBA" id="ARBA00022441"/>
    </source>
</evidence>
<keyword evidence="4" id="KW-1185">Reference proteome</keyword>
<dbReference type="InterPro" id="IPR011498">
    <property type="entry name" value="Kelch_2"/>
</dbReference>
<reference evidence="3 4" key="1">
    <citation type="submission" date="2023-12" db="EMBL/GenBank/DDBJ databases">
        <title>Amycolatopsis sp. V23-08.</title>
        <authorList>
            <person name="Somphong A."/>
        </authorList>
    </citation>
    <scope>NUCLEOTIDE SEQUENCE [LARGE SCALE GENOMIC DNA]</scope>
    <source>
        <strain evidence="3 4">V23-08</strain>
    </source>
</reference>
<keyword evidence="1" id="KW-0880">Kelch repeat</keyword>